<gene>
    <name evidence="1" type="ORF">BBG20_01720</name>
    <name evidence="2" type="ORF">C9382_31435</name>
</gene>
<dbReference type="AlphaFoldDB" id="A0A2T4FIZ3"/>
<keyword evidence="3" id="KW-1185">Reference proteome</keyword>
<dbReference type="EMBL" id="PYWW01000059">
    <property type="protein sequence ID" value="PTC23338.1"/>
    <property type="molecule type" value="Genomic_DNA"/>
</dbReference>
<organism evidence="2 4">
    <name type="scientific">Pseudomonas aylmerensis</name>
    <dbReference type="NCBI Taxonomy" id="1869229"/>
    <lineage>
        <taxon>Bacteria</taxon>
        <taxon>Pseudomonadati</taxon>
        <taxon>Pseudomonadota</taxon>
        <taxon>Gammaproteobacteria</taxon>
        <taxon>Pseudomonadales</taxon>
        <taxon>Pseudomonadaceae</taxon>
        <taxon>Pseudomonas</taxon>
    </lineage>
</organism>
<evidence type="ECO:0000313" key="3">
    <source>
        <dbReference type="Proteomes" id="UP000095081"/>
    </source>
</evidence>
<protein>
    <submittedName>
        <fullName evidence="2">TIGR04255 family protein</fullName>
    </submittedName>
</protein>
<accession>A0A2T4FIZ3</accession>
<comment type="caution">
    <text evidence="2">The sequence shown here is derived from an EMBL/GenBank/DDBJ whole genome shotgun (WGS) entry which is preliminary data.</text>
</comment>
<proteinExistence type="predicted"/>
<evidence type="ECO:0000313" key="4">
    <source>
        <dbReference type="Proteomes" id="UP000240571"/>
    </source>
</evidence>
<dbReference type="EMBL" id="MAUE01000002">
    <property type="protein sequence ID" value="OCW30253.1"/>
    <property type="molecule type" value="Genomic_DNA"/>
</dbReference>
<evidence type="ECO:0000313" key="2">
    <source>
        <dbReference type="EMBL" id="PTC23338.1"/>
    </source>
</evidence>
<dbReference type="InterPro" id="IPR026349">
    <property type="entry name" value="CHP04255"/>
</dbReference>
<dbReference type="RefSeq" id="WP_065899670.1">
    <property type="nucleotide sequence ID" value="NZ_MAUE01000002.1"/>
</dbReference>
<dbReference type="NCBIfam" id="TIGR04255">
    <property type="entry name" value="sporadTIGR04255"/>
    <property type="match status" value="1"/>
</dbReference>
<name>A0A2T4FIZ3_9PSED</name>
<dbReference type="Proteomes" id="UP000095081">
    <property type="component" value="Unassembled WGS sequence"/>
</dbReference>
<dbReference type="Proteomes" id="UP000240571">
    <property type="component" value="Unassembled WGS sequence"/>
</dbReference>
<sequence length="289" mass="31962">MAATIKPHGGKHAISNVLFLFEFSAPLAPHAFASLLEGTQLHDQLVGDLPRVSKQQQMMLNIPQGAGAEQFFGAPFPSPFGGPFGPAGPISGIAFDRVKPNGEPALSVNIQANALIIVCGEYVRWAGLWAEVRKYLSILTPWLGDTKFSALSLQYTDAFKVNFPRGEAQPLVELFSPQNKYLPPTFTSLTDAFHSHHGYFSRPEFGLRGKLLTNVNVNVTETASVFDVQITTVHKYQLFEMFNPVVNGQLNDQMNDVFQYLHDQNKLVVGDMLTDQVKDMISFNTVHPN</sequence>
<reference evidence="2 4" key="2">
    <citation type="submission" date="2018-03" db="EMBL/GenBank/DDBJ databases">
        <title>Diversity of bacteria associated with corn roots inoculated with woodland soils in Canada, and Description of Pseudomonas aylmerense sp. nov.</title>
        <authorList>
            <person name="Tambong J.T."/>
            <person name="Xu R."/>
            <person name="Tchagang C."/>
        </authorList>
    </citation>
    <scope>NUCLEOTIDE SEQUENCE [LARGE SCALE GENOMIC DNA]</scope>
    <source>
        <strain evidence="2 4">S1E44</strain>
    </source>
</reference>
<evidence type="ECO:0000313" key="1">
    <source>
        <dbReference type="EMBL" id="OCW30253.1"/>
    </source>
</evidence>
<reference evidence="1 3" key="1">
    <citation type="submission" date="2016-06" db="EMBL/GenBank/DDBJ databases">
        <title>Draft genome sequence of Pseudomonas sp. S1E40, a novel strain antagonistic activity to fungal plant pathogen.</title>
        <authorList>
            <person name="Tambong J.T."/>
            <person name="Tchagang C."/>
            <person name="Xu R."/>
        </authorList>
    </citation>
    <scope>NUCLEOTIDE SEQUENCE [LARGE SCALE GENOMIC DNA]</scope>
    <source>
        <strain evidence="1 3">S1E40</strain>
    </source>
</reference>
<dbReference type="OrthoDB" id="9090707at2"/>